<organism evidence="1 2">
    <name type="scientific">Trichinella spiralis</name>
    <name type="common">Trichina worm</name>
    <dbReference type="NCBI Taxonomy" id="6334"/>
    <lineage>
        <taxon>Eukaryota</taxon>
        <taxon>Metazoa</taxon>
        <taxon>Ecdysozoa</taxon>
        <taxon>Nematoda</taxon>
        <taxon>Enoplea</taxon>
        <taxon>Dorylaimia</taxon>
        <taxon>Trichinellida</taxon>
        <taxon>Trichinellidae</taxon>
        <taxon>Trichinella</taxon>
    </lineage>
</organism>
<dbReference type="InParanoid" id="A0A0V0Z270"/>
<comment type="caution">
    <text evidence="1">The sequence shown here is derived from an EMBL/GenBank/DDBJ whole genome shotgun (WGS) entry which is preliminary data.</text>
</comment>
<name>A0A0V0Z270_TRISP</name>
<reference evidence="1 2" key="1">
    <citation type="submission" date="2015-01" db="EMBL/GenBank/DDBJ databases">
        <title>Evolution of Trichinella species and genotypes.</title>
        <authorList>
            <person name="Korhonen P.K."/>
            <person name="Edoardo P."/>
            <person name="Giuseppe L.R."/>
            <person name="Gasser R.B."/>
        </authorList>
    </citation>
    <scope>NUCLEOTIDE SEQUENCE [LARGE SCALE GENOMIC DNA]</scope>
    <source>
        <strain evidence="1">ISS3</strain>
    </source>
</reference>
<protein>
    <submittedName>
        <fullName evidence="1">Uncharacterized protein</fullName>
    </submittedName>
</protein>
<evidence type="ECO:0000313" key="2">
    <source>
        <dbReference type="Proteomes" id="UP000054776"/>
    </source>
</evidence>
<dbReference type="EMBL" id="JYDH01003048">
    <property type="protein sequence ID" value="KRY06642.1"/>
    <property type="molecule type" value="Genomic_DNA"/>
</dbReference>
<dbReference type="Proteomes" id="UP000054776">
    <property type="component" value="Unassembled WGS sequence"/>
</dbReference>
<dbReference type="AlphaFoldDB" id="A0A0V0Z270"/>
<sequence length="57" mass="6402">MVPLYGLALQGIYTVNRYTNSGKQLLLPILRISTSVSPHRCQTTSRNMSGFSVCKLW</sequence>
<proteinExistence type="predicted"/>
<keyword evidence="2" id="KW-1185">Reference proteome</keyword>
<evidence type="ECO:0000313" key="1">
    <source>
        <dbReference type="EMBL" id="KRY06642.1"/>
    </source>
</evidence>
<gene>
    <name evidence="1" type="ORF">T01_909</name>
</gene>
<accession>A0A0V0Z270</accession>